<dbReference type="Proteomes" id="UP000294616">
    <property type="component" value="Unassembled WGS sequence"/>
</dbReference>
<gene>
    <name evidence="5" type="ORF">C8N28_0759</name>
</gene>
<dbReference type="Pfam" id="PF12833">
    <property type="entry name" value="HTH_18"/>
    <property type="match status" value="1"/>
</dbReference>
<evidence type="ECO:0000256" key="2">
    <source>
        <dbReference type="ARBA" id="ARBA00023125"/>
    </source>
</evidence>
<dbReference type="PROSITE" id="PS01124">
    <property type="entry name" value="HTH_ARAC_FAMILY_2"/>
    <property type="match status" value="1"/>
</dbReference>
<keyword evidence="6" id="KW-1185">Reference proteome</keyword>
<dbReference type="EMBL" id="SMGO01000001">
    <property type="protein sequence ID" value="TCK85452.1"/>
    <property type="molecule type" value="Genomic_DNA"/>
</dbReference>
<dbReference type="Gene3D" id="1.10.10.60">
    <property type="entry name" value="Homeodomain-like"/>
    <property type="match status" value="2"/>
</dbReference>
<dbReference type="GO" id="GO:0003700">
    <property type="term" value="F:DNA-binding transcription factor activity"/>
    <property type="evidence" value="ECO:0007669"/>
    <property type="project" value="InterPro"/>
</dbReference>
<dbReference type="PANTHER" id="PTHR43280">
    <property type="entry name" value="ARAC-FAMILY TRANSCRIPTIONAL REGULATOR"/>
    <property type="match status" value="1"/>
</dbReference>
<proteinExistence type="predicted"/>
<keyword evidence="2" id="KW-0238">DNA-binding</keyword>
<keyword evidence="1" id="KW-0805">Transcription regulation</keyword>
<accession>A0A4R1M2L2</accession>
<dbReference type="InterPro" id="IPR018060">
    <property type="entry name" value="HTH_AraC"/>
</dbReference>
<evidence type="ECO:0000313" key="6">
    <source>
        <dbReference type="Proteomes" id="UP000294616"/>
    </source>
</evidence>
<comment type="caution">
    <text evidence="5">The sequence shown here is derived from an EMBL/GenBank/DDBJ whole genome shotgun (WGS) entry which is preliminary data.</text>
</comment>
<dbReference type="SUPFAM" id="SSF46689">
    <property type="entry name" value="Homeodomain-like"/>
    <property type="match status" value="1"/>
</dbReference>
<dbReference type="OrthoDB" id="9816214at2"/>
<dbReference type="SMART" id="SM00342">
    <property type="entry name" value="HTH_ARAC"/>
    <property type="match status" value="1"/>
</dbReference>
<organism evidence="5 6">
    <name type="scientific">Albibacterium bauzanense</name>
    <dbReference type="NCBI Taxonomy" id="653929"/>
    <lineage>
        <taxon>Bacteria</taxon>
        <taxon>Pseudomonadati</taxon>
        <taxon>Bacteroidota</taxon>
        <taxon>Sphingobacteriia</taxon>
        <taxon>Sphingobacteriales</taxon>
        <taxon>Sphingobacteriaceae</taxon>
        <taxon>Albibacterium</taxon>
    </lineage>
</organism>
<keyword evidence="3" id="KW-0804">Transcription</keyword>
<reference evidence="5 6" key="1">
    <citation type="submission" date="2019-03" db="EMBL/GenBank/DDBJ databases">
        <title>Genomic Encyclopedia of Archaeal and Bacterial Type Strains, Phase II (KMG-II): from individual species to whole genera.</title>
        <authorList>
            <person name="Goeker M."/>
        </authorList>
    </citation>
    <scope>NUCLEOTIDE SEQUENCE [LARGE SCALE GENOMIC DNA]</scope>
    <source>
        <strain evidence="5 6">DSM 22554</strain>
    </source>
</reference>
<evidence type="ECO:0000256" key="1">
    <source>
        <dbReference type="ARBA" id="ARBA00023015"/>
    </source>
</evidence>
<dbReference type="RefSeq" id="WP_132221666.1">
    <property type="nucleotide sequence ID" value="NZ_SMGO01000001.1"/>
</dbReference>
<evidence type="ECO:0000259" key="4">
    <source>
        <dbReference type="PROSITE" id="PS01124"/>
    </source>
</evidence>
<evidence type="ECO:0000256" key="3">
    <source>
        <dbReference type="ARBA" id="ARBA00023163"/>
    </source>
</evidence>
<dbReference type="PRINTS" id="PR00032">
    <property type="entry name" value="HTHARAC"/>
</dbReference>
<dbReference type="PANTHER" id="PTHR43280:SF32">
    <property type="entry name" value="TRANSCRIPTIONAL REGULATORY PROTEIN"/>
    <property type="match status" value="1"/>
</dbReference>
<name>A0A4R1M2L2_9SPHI</name>
<dbReference type="InterPro" id="IPR020449">
    <property type="entry name" value="Tscrpt_reg_AraC-type_HTH"/>
</dbReference>
<sequence>MEAINNFETINDFNKFNNHETLHPLVNVLDLSKANKRKGCKMFFGLYVVFLKDVNCGDLRYGRHNYDYQKGTLVFVAPGQLTEATNKEYYQPSGVALAFHPDLIKGTPLAKKIGDYSFFSYEMSEALHMSEQERQIILDCFSKIKYEIEHAVDSHSKTLISSNIELFLNYCSRFYDRQFITREDVHKGVLERFENLLNGYFKSDNPRNIGLPSVTYCANELNLSTNYFGDLVKKETGRSPQEYIHSKLIDEAKERVLDQNKSLSEIAYELGFKYPQHFTRLFKNRVGYLPSEYRVLN</sequence>
<feature type="domain" description="HTH araC/xylS-type" evidence="4">
    <location>
        <begin position="195"/>
        <end position="296"/>
    </location>
</feature>
<evidence type="ECO:0000313" key="5">
    <source>
        <dbReference type="EMBL" id="TCK85452.1"/>
    </source>
</evidence>
<dbReference type="AlphaFoldDB" id="A0A4R1M2L2"/>
<dbReference type="InterPro" id="IPR009057">
    <property type="entry name" value="Homeodomain-like_sf"/>
</dbReference>
<protein>
    <submittedName>
        <fullName evidence="5">Helix-turn-helix protein</fullName>
    </submittedName>
</protein>
<dbReference type="GO" id="GO:0043565">
    <property type="term" value="F:sequence-specific DNA binding"/>
    <property type="evidence" value="ECO:0007669"/>
    <property type="project" value="InterPro"/>
</dbReference>